<dbReference type="AlphaFoldDB" id="A0ABD3CVN5"/>
<sequence length="59" mass="6670">MAEEIENGGYTLGAVSKTYIKSREFVMTSSEHDKIAKQIDGCFVKCGDFFARYDPFSHL</sequence>
<accession>A0ABD3CVN5</accession>
<evidence type="ECO:0000313" key="1">
    <source>
        <dbReference type="EMBL" id="KAL3634073.1"/>
    </source>
</evidence>
<protein>
    <submittedName>
        <fullName evidence="1">Uncharacterized protein</fullName>
    </submittedName>
</protein>
<evidence type="ECO:0000313" key="2">
    <source>
        <dbReference type="Proteomes" id="UP001632038"/>
    </source>
</evidence>
<keyword evidence="2" id="KW-1185">Reference proteome</keyword>
<name>A0ABD3CVN5_9LAMI</name>
<gene>
    <name evidence="1" type="ORF">CASFOL_021127</name>
</gene>
<dbReference type="EMBL" id="JAVIJP010000028">
    <property type="protein sequence ID" value="KAL3634073.1"/>
    <property type="molecule type" value="Genomic_DNA"/>
</dbReference>
<comment type="caution">
    <text evidence="1">The sequence shown here is derived from an EMBL/GenBank/DDBJ whole genome shotgun (WGS) entry which is preliminary data.</text>
</comment>
<organism evidence="1 2">
    <name type="scientific">Castilleja foliolosa</name>
    <dbReference type="NCBI Taxonomy" id="1961234"/>
    <lineage>
        <taxon>Eukaryota</taxon>
        <taxon>Viridiplantae</taxon>
        <taxon>Streptophyta</taxon>
        <taxon>Embryophyta</taxon>
        <taxon>Tracheophyta</taxon>
        <taxon>Spermatophyta</taxon>
        <taxon>Magnoliopsida</taxon>
        <taxon>eudicotyledons</taxon>
        <taxon>Gunneridae</taxon>
        <taxon>Pentapetalae</taxon>
        <taxon>asterids</taxon>
        <taxon>lamiids</taxon>
        <taxon>Lamiales</taxon>
        <taxon>Orobanchaceae</taxon>
        <taxon>Pedicularideae</taxon>
        <taxon>Castillejinae</taxon>
        <taxon>Castilleja</taxon>
    </lineage>
</organism>
<proteinExistence type="predicted"/>
<dbReference type="Proteomes" id="UP001632038">
    <property type="component" value="Unassembled WGS sequence"/>
</dbReference>
<reference evidence="2" key="1">
    <citation type="journal article" date="2024" name="IScience">
        <title>Strigolactones Initiate the Formation of Haustorium-like Structures in Castilleja.</title>
        <authorList>
            <person name="Buerger M."/>
            <person name="Peterson D."/>
            <person name="Chory J."/>
        </authorList>
    </citation>
    <scope>NUCLEOTIDE SEQUENCE [LARGE SCALE GENOMIC DNA]</scope>
</reference>